<evidence type="ECO:0000313" key="2">
    <source>
        <dbReference type="EMBL" id="MBK0393712.1"/>
    </source>
</evidence>
<evidence type="ECO:0000256" key="1">
    <source>
        <dbReference type="ARBA" id="ARBA00005254"/>
    </source>
</evidence>
<dbReference type="EMBL" id="JAEDAO010000001">
    <property type="protein sequence ID" value="MBK0393712.1"/>
    <property type="molecule type" value="Genomic_DNA"/>
</dbReference>
<gene>
    <name evidence="2" type="ORF">I8E28_14025</name>
</gene>
<dbReference type="PANTHER" id="PTHR43802:SF1">
    <property type="entry name" value="IP11341P-RELATED"/>
    <property type="match status" value="1"/>
</dbReference>
<dbReference type="NCBIfam" id="NF006140">
    <property type="entry name" value="PRK08290.1"/>
    <property type="match status" value="1"/>
</dbReference>
<proteinExistence type="inferred from homology"/>
<dbReference type="SUPFAM" id="SSF52096">
    <property type="entry name" value="ClpP/crotonase"/>
    <property type="match status" value="1"/>
</dbReference>
<dbReference type="RefSeq" id="WP_200788666.1">
    <property type="nucleotide sequence ID" value="NZ_JAEDAO010000001.1"/>
</dbReference>
<dbReference type="Proteomes" id="UP000617041">
    <property type="component" value="Unassembled WGS sequence"/>
</dbReference>
<comment type="caution">
    <text evidence="2">The sequence shown here is derived from an EMBL/GenBank/DDBJ whole genome shotgun (WGS) entry which is preliminary data.</text>
</comment>
<dbReference type="GO" id="GO:0003824">
    <property type="term" value="F:catalytic activity"/>
    <property type="evidence" value="ECO:0007669"/>
    <property type="project" value="UniProtKB-ARBA"/>
</dbReference>
<dbReference type="Gene3D" id="3.90.226.10">
    <property type="entry name" value="2-enoyl-CoA Hydratase, Chain A, domain 1"/>
    <property type="match status" value="1"/>
</dbReference>
<accession>A0A934USP3</accession>
<dbReference type="PANTHER" id="PTHR43802">
    <property type="entry name" value="ENOYL-COA HYDRATASE"/>
    <property type="match status" value="1"/>
</dbReference>
<name>A0A934USP3_9BURK</name>
<organism evidence="2 3">
    <name type="scientific">Ramlibacter algicola</name>
    <dbReference type="NCBI Taxonomy" id="2795217"/>
    <lineage>
        <taxon>Bacteria</taxon>
        <taxon>Pseudomonadati</taxon>
        <taxon>Pseudomonadota</taxon>
        <taxon>Betaproteobacteria</taxon>
        <taxon>Burkholderiales</taxon>
        <taxon>Comamonadaceae</taxon>
        <taxon>Ramlibacter</taxon>
    </lineage>
</organism>
<protein>
    <submittedName>
        <fullName evidence="2">Enoyl-CoA hydratase</fullName>
    </submittedName>
</protein>
<dbReference type="CDD" id="cd06558">
    <property type="entry name" value="crotonase-like"/>
    <property type="match status" value="1"/>
</dbReference>
<dbReference type="AlphaFoldDB" id="A0A934USP3"/>
<comment type="similarity">
    <text evidence="1">Belongs to the enoyl-CoA hydratase/isomerase family.</text>
</comment>
<sequence>MEHILYEVQDGVARLWHNRPQARNAESQGLLQELDDALKMAVADDAVRVIVIAGKGEHFSAGHDLKEAAMKRSNFTVEERWAFEERYYLGYAMNIWDCPKPTIAQVNGACIAGAFMVANMCDMVVASEDAFFSDPVCHTLGAAAVEVLVHPWVLGARKAKELLFTGGRITAREGLEMGMVNKVVPREQLEAEAMAMAQRIAQCDPFALRLVKRSINRGLDMQGFRSAIQAHFDTHELSHLSEGFQRRRAEGLANAIQRTPQADKA</sequence>
<reference evidence="2" key="1">
    <citation type="submission" date="2020-12" db="EMBL/GenBank/DDBJ databases">
        <title>Ramlibacter sp. nov., isolated from a freshwater alga, Cryptomonas.</title>
        <authorList>
            <person name="Kim H.M."/>
            <person name="Jeon C.O."/>
        </authorList>
    </citation>
    <scope>NUCLEOTIDE SEQUENCE</scope>
    <source>
        <strain evidence="2">CrO1</strain>
    </source>
</reference>
<dbReference type="Pfam" id="PF00378">
    <property type="entry name" value="ECH_1"/>
    <property type="match status" value="1"/>
</dbReference>
<dbReference type="InterPro" id="IPR001753">
    <property type="entry name" value="Enoyl-CoA_hydra/iso"/>
</dbReference>
<evidence type="ECO:0000313" key="3">
    <source>
        <dbReference type="Proteomes" id="UP000617041"/>
    </source>
</evidence>
<keyword evidence="3" id="KW-1185">Reference proteome</keyword>
<dbReference type="InterPro" id="IPR029045">
    <property type="entry name" value="ClpP/crotonase-like_dom_sf"/>
</dbReference>